<evidence type="ECO:0000256" key="4">
    <source>
        <dbReference type="ARBA" id="ARBA00023004"/>
    </source>
</evidence>
<dbReference type="CDD" id="cd10550">
    <property type="entry name" value="DMSOR_beta_like"/>
    <property type="match status" value="1"/>
</dbReference>
<evidence type="ECO:0000256" key="3">
    <source>
        <dbReference type="ARBA" id="ARBA00022737"/>
    </source>
</evidence>
<reference evidence="8" key="1">
    <citation type="journal article" date="2022" name="Int. J. Syst. Evol. Microbiol.">
        <title>Anaeromyxobacter oryzae sp. nov., Anaeromyxobacter diazotrophicus sp. nov. and Anaeromyxobacter paludicola sp. nov., isolated from paddy soils.</title>
        <authorList>
            <person name="Itoh H."/>
            <person name="Xu Z."/>
            <person name="Mise K."/>
            <person name="Masuda Y."/>
            <person name="Ushijima N."/>
            <person name="Hayakawa C."/>
            <person name="Shiratori Y."/>
            <person name="Senoo K."/>
        </authorList>
    </citation>
    <scope>NUCLEOTIDE SEQUENCE [LARGE SCALE GENOMIC DNA]</scope>
    <source>
        <strain evidence="8">Red630</strain>
    </source>
</reference>
<dbReference type="InterPro" id="IPR050294">
    <property type="entry name" value="RnfB_subfamily"/>
</dbReference>
<dbReference type="Proteomes" id="UP001162734">
    <property type="component" value="Chromosome"/>
</dbReference>
<dbReference type="EMBL" id="AP025592">
    <property type="protein sequence ID" value="BDG10062.1"/>
    <property type="molecule type" value="Genomic_DNA"/>
</dbReference>
<keyword evidence="8" id="KW-1185">Reference proteome</keyword>
<protein>
    <recommendedName>
        <fullName evidence="6">4Fe-4S ferredoxin-type domain-containing protein</fullName>
    </recommendedName>
</protein>
<evidence type="ECO:0000313" key="7">
    <source>
        <dbReference type="EMBL" id="BDG10062.1"/>
    </source>
</evidence>
<accession>A0ABN6N9Z1</accession>
<gene>
    <name evidence="7" type="ORF">AMPC_31750</name>
</gene>
<dbReference type="PANTHER" id="PTHR42859">
    <property type="entry name" value="OXIDOREDUCTASE"/>
    <property type="match status" value="1"/>
</dbReference>
<keyword evidence="5" id="KW-0411">Iron-sulfur</keyword>
<name>A0ABN6N9Z1_9BACT</name>
<organism evidence="7 8">
    <name type="scientific">Anaeromyxobacter paludicola</name>
    <dbReference type="NCBI Taxonomy" id="2918171"/>
    <lineage>
        <taxon>Bacteria</taxon>
        <taxon>Pseudomonadati</taxon>
        <taxon>Myxococcota</taxon>
        <taxon>Myxococcia</taxon>
        <taxon>Myxococcales</taxon>
        <taxon>Cystobacterineae</taxon>
        <taxon>Anaeromyxobacteraceae</taxon>
        <taxon>Anaeromyxobacter</taxon>
    </lineage>
</organism>
<dbReference type="Pfam" id="PF00037">
    <property type="entry name" value="Fer4"/>
    <property type="match status" value="1"/>
</dbReference>
<keyword evidence="2" id="KW-0479">Metal-binding</keyword>
<sequence>MAGNDQLPVVTIPEELTTLEQVREFIHTTISRRTFNKSLGIAGLGAIAFQYGCSSSTQNVAPRPIFVANADGLVVADNTLCVGCRRCESACVAFNQGNQAPGNNPANPTGADAAASTMAQPAISNIKINRNLLYGVNGAKDMTGQGLYGNFTVVQNTCLQCPHPVPCQLACPHGAIQVVGPVNARVVNTDLCQGCGVCVKACPWQMPSLDGEPLAKGTKAHKCHLCGGAPECVAACTTGALQYLPWTDQTSYTPVRQTVPASIQMPPDVAATCSKCH</sequence>
<evidence type="ECO:0000256" key="5">
    <source>
        <dbReference type="ARBA" id="ARBA00023014"/>
    </source>
</evidence>
<dbReference type="SUPFAM" id="SSF54862">
    <property type="entry name" value="4Fe-4S ferredoxins"/>
    <property type="match status" value="1"/>
</dbReference>
<evidence type="ECO:0000256" key="1">
    <source>
        <dbReference type="ARBA" id="ARBA00022485"/>
    </source>
</evidence>
<dbReference type="Gene3D" id="3.30.70.20">
    <property type="match status" value="2"/>
</dbReference>
<evidence type="ECO:0000313" key="8">
    <source>
        <dbReference type="Proteomes" id="UP001162734"/>
    </source>
</evidence>
<proteinExistence type="predicted"/>
<evidence type="ECO:0000256" key="2">
    <source>
        <dbReference type="ARBA" id="ARBA00022723"/>
    </source>
</evidence>
<dbReference type="PANTHER" id="PTHR42859:SF17">
    <property type="entry name" value="ELECTRON TRANSPORT PROTEIN HYDN-RELATED"/>
    <property type="match status" value="1"/>
</dbReference>
<dbReference type="InterPro" id="IPR017896">
    <property type="entry name" value="4Fe4S_Fe-S-bd"/>
</dbReference>
<evidence type="ECO:0000259" key="6">
    <source>
        <dbReference type="Pfam" id="PF00037"/>
    </source>
</evidence>
<keyword evidence="4" id="KW-0408">Iron</keyword>
<dbReference type="InterPro" id="IPR017900">
    <property type="entry name" value="4Fe4S_Fe_S_CS"/>
</dbReference>
<keyword evidence="1" id="KW-0004">4Fe-4S</keyword>
<feature type="domain" description="4Fe-4S ferredoxin-type" evidence="6">
    <location>
        <begin position="186"/>
        <end position="204"/>
    </location>
</feature>
<keyword evidence="3" id="KW-0677">Repeat</keyword>
<dbReference type="PROSITE" id="PS00198">
    <property type="entry name" value="4FE4S_FER_1"/>
    <property type="match status" value="1"/>
</dbReference>